<keyword evidence="3" id="KW-1185">Reference proteome</keyword>
<dbReference type="InterPro" id="IPR029024">
    <property type="entry name" value="TerB-like"/>
</dbReference>
<sequence length="133" mass="14538">MKQYIEQITQLLLGAAYADKRLAGAEITRIRSLLSTLLGGAEVPEALLRLINTFSPAAFNVQEVASRLDGLSREEKRKLLELVASVNDADEELDLAEDIYLRTVAAALGLPQEEFSDLALEILGGEELHGFLV</sequence>
<dbReference type="OrthoDB" id="5516975at2"/>
<dbReference type="Pfam" id="PF05099">
    <property type="entry name" value="TerB"/>
    <property type="match status" value="1"/>
</dbReference>
<evidence type="ECO:0000259" key="1">
    <source>
        <dbReference type="Pfam" id="PF05099"/>
    </source>
</evidence>
<dbReference type="EMBL" id="FOMX01000005">
    <property type="protein sequence ID" value="SFD87044.1"/>
    <property type="molecule type" value="Genomic_DNA"/>
</dbReference>
<dbReference type="InterPro" id="IPR007791">
    <property type="entry name" value="DjlA_N"/>
</dbReference>
<dbReference type="Gene3D" id="1.10.3680.10">
    <property type="entry name" value="TerB-like"/>
    <property type="match status" value="1"/>
</dbReference>
<protein>
    <submittedName>
        <fullName evidence="2">Tellurite resistance protein TerB</fullName>
    </submittedName>
</protein>
<dbReference type="RefSeq" id="WP_096330796.1">
    <property type="nucleotide sequence ID" value="NZ_FOMX01000005.1"/>
</dbReference>
<reference evidence="3" key="1">
    <citation type="submission" date="2016-10" db="EMBL/GenBank/DDBJ databases">
        <authorList>
            <person name="Varghese N."/>
            <person name="Submissions S."/>
        </authorList>
    </citation>
    <scope>NUCLEOTIDE SEQUENCE [LARGE SCALE GENOMIC DNA]</scope>
    <source>
        <strain evidence="3">ATCC 25963</strain>
    </source>
</reference>
<feature type="domain" description="Co-chaperone DjlA N-terminal" evidence="1">
    <location>
        <begin position="8"/>
        <end position="117"/>
    </location>
</feature>
<proteinExistence type="predicted"/>
<evidence type="ECO:0000313" key="3">
    <source>
        <dbReference type="Proteomes" id="UP000199400"/>
    </source>
</evidence>
<dbReference type="Proteomes" id="UP000199400">
    <property type="component" value="Unassembled WGS sequence"/>
</dbReference>
<dbReference type="SUPFAM" id="SSF158682">
    <property type="entry name" value="TerB-like"/>
    <property type="match status" value="1"/>
</dbReference>
<accession>A0A1I1VVX2</accession>
<gene>
    <name evidence="2" type="ORF">SAMN02745121_02008</name>
</gene>
<organism evidence="2 3">
    <name type="scientific">Nannocystis exedens</name>
    <dbReference type="NCBI Taxonomy" id="54"/>
    <lineage>
        <taxon>Bacteria</taxon>
        <taxon>Pseudomonadati</taxon>
        <taxon>Myxococcota</taxon>
        <taxon>Polyangia</taxon>
        <taxon>Nannocystales</taxon>
        <taxon>Nannocystaceae</taxon>
        <taxon>Nannocystis</taxon>
    </lineage>
</organism>
<name>A0A1I1VVX2_9BACT</name>
<dbReference type="AlphaFoldDB" id="A0A1I1VVX2"/>
<evidence type="ECO:0000313" key="2">
    <source>
        <dbReference type="EMBL" id="SFD87044.1"/>
    </source>
</evidence>